<name>A0A0F9JF91_9ZZZZ</name>
<gene>
    <name evidence="1" type="ORF">LCGC14_1460290</name>
</gene>
<dbReference type="EMBL" id="LAZR01010157">
    <property type="protein sequence ID" value="KKM68489.1"/>
    <property type="molecule type" value="Genomic_DNA"/>
</dbReference>
<accession>A0A0F9JF91</accession>
<proteinExistence type="predicted"/>
<dbReference type="Gene3D" id="3.40.50.150">
    <property type="entry name" value="Vaccinia Virus protein VP39"/>
    <property type="match status" value="1"/>
</dbReference>
<dbReference type="InterPro" id="IPR029063">
    <property type="entry name" value="SAM-dependent_MTases_sf"/>
</dbReference>
<evidence type="ECO:0000313" key="1">
    <source>
        <dbReference type="EMBL" id="KKM68489.1"/>
    </source>
</evidence>
<evidence type="ECO:0008006" key="2">
    <source>
        <dbReference type="Google" id="ProtNLM"/>
    </source>
</evidence>
<protein>
    <recommendedName>
        <fullName evidence="2">DNA methylase N-4/N-6 domain-containing protein</fullName>
    </recommendedName>
</protein>
<comment type="caution">
    <text evidence="1">The sequence shown here is derived from an EMBL/GenBank/DDBJ whole genome shotgun (WGS) entry which is preliminary data.</text>
</comment>
<sequence>MIRSYYDSDRDILGAILQLHAVGERFDLDPTYSKGLFWAGLPEPRFKSDLAPQVSGLVQADARCLPFSGNSMSSICFDPPFMFGTHGQTKNNIMNRRFTMFDSWLELVAMYQGSLHEFHRVLSPKGILAFKCQDYTDSKTTMTHCYVWQWAIERGFYPKDLFIKLAKGGRIYNPNLVQRHARKFHSYWWVFEKN</sequence>
<dbReference type="AlphaFoldDB" id="A0A0F9JF91"/>
<reference evidence="1" key="1">
    <citation type="journal article" date="2015" name="Nature">
        <title>Complex archaea that bridge the gap between prokaryotes and eukaryotes.</title>
        <authorList>
            <person name="Spang A."/>
            <person name="Saw J.H."/>
            <person name="Jorgensen S.L."/>
            <person name="Zaremba-Niedzwiedzka K."/>
            <person name="Martijn J."/>
            <person name="Lind A.E."/>
            <person name="van Eijk R."/>
            <person name="Schleper C."/>
            <person name="Guy L."/>
            <person name="Ettema T.J."/>
        </authorList>
    </citation>
    <scope>NUCLEOTIDE SEQUENCE</scope>
</reference>
<organism evidence="1">
    <name type="scientific">marine sediment metagenome</name>
    <dbReference type="NCBI Taxonomy" id="412755"/>
    <lineage>
        <taxon>unclassified sequences</taxon>
        <taxon>metagenomes</taxon>
        <taxon>ecological metagenomes</taxon>
    </lineage>
</organism>
<dbReference type="SUPFAM" id="SSF53335">
    <property type="entry name" value="S-adenosyl-L-methionine-dependent methyltransferases"/>
    <property type="match status" value="1"/>
</dbReference>